<evidence type="ECO:0000313" key="2">
    <source>
        <dbReference type="Proteomes" id="UP000281406"/>
    </source>
</evidence>
<evidence type="ECO:0000313" key="1">
    <source>
        <dbReference type="EMBL" id="ROK35608.1"/>
    </source>
</evidence>
<dbReference type="Proteomes" id="UP000281406">
    <property type="component" value="Unassembled WGS sequence"/>
</dbReference>
<proteinExistence type="predicted"/>
<organism evidence="1 2">
    <name type="scientific">Anabarilius grahami</name>
    <name type="common">Kanglang fish</name>
    <name type="synonym">Barilius grahami</name>
    <dbReference type="NCBI Taxonomy" id="495550"/>
    <lineage>
        <taxon>Eukaryota</taxon>
        <taxon>Metazoa</taxon>
        <taxon>Chordata</taxon>
        <taxon>Craniata</taxon>
        <taxon>Vertebrata</taxon>
        <taxon>Euteleostomi</taxon>
        <taxon>Actinopterygii</taxon>
        <taxon>Neopterygii</taxon>
        <taxon>Teleostei</taxon>
        <taxon>Ostariophysi</taxon>
        <taxon>Cypriniformes</taxon>
        <taxon>Xenocyprididae</taxon>
        <taxon>Xenocypridinae</taxon>
        <taxon>Xenocypridinae incertae sedis</taxon>
        <taxon>Anabarilius</taxon>
    </lineage>
</organism>
<protein>
    <submittedName>
        <fullName evidence="1">Uncharacterized protein</fullName>
    </submittedName>
</protein>
<dbReference type="AlphaFoldDB" id="A0A3N0XYQ5"/>
<name>A0A3N0XYQ5_ANAGA</name>
<accession>A0A3N0XYQ5</accession>
<dbReference type="EMBL" id="RJVU01057109">
    <property type="protein sequence ID" value="ROK35608.1"/>
    <property type="molecule type" value="Genomic_DNA"/>
</dbReference>
<dbReference type="OrthoDB" id="410267at2759"/>
<comment type="caution">
    <text evidence="1">The sequence shown here is derived from an EMBL/GenBank/DDBJ whole genome shotgun (WGS) entry which is preliminary data.</text>
</comment>
<reference evidence="1 2" key="1">
    <citation type="submission" date="2018-10" db="EMBL/GenBank/DDBJ databases">
        <title>Genome assembly for a Yunnan-Guizhou Plateau 3E fish, Anabarilius grahami (Regan), and its evolutionary and genetic applications.</title>
        <authorList>
            <person name="Jiang W."/>
        </authorList>
    </citation>
    <scope>NUCLEOTIDE SEQUENCE [LARGE SCALE GENOMIC DNA]</scope>
    <source>
        <strain evidence="1">AG-KIZ</strain>
        <tissue evidence="1">Muscle</tissue>
    </source>
</reference>
<sequence length="165" mass="17915">MDMPAGDSKLELTEDGEVLVVLVDLLLKPSLPQWFFSCLLGSILHLACNDCGCYILKCVELGVQRILPHDVSHGLVCHINVLIQLLVLPHTLESPPVLDDELVGKFEKVLFSLNFPGAGESDRMMMTFVFDVIASGGDRSSGWCMRAAVCLGRASRRATAAGRAC</sequence>
<keyword evidence="2" id="KW-1185">Reference proteome</keyword>
<gene>
    <name evidence="1" type="ORF">DPX16_17351</name>
</gene>